<dbReference type="Pfam" id="PF17667">
    <property type="entry name" value="Pkinase_fungal"/>
    <property type="match status" value="1"/>
</dbReference>
<name>A0A9P7DXU6_9AGAM</name>
<proteinExistence type="predicted"/>
<dbReference type="AlphaFoldDB" id="A0A9P7DXU6"/>
<dbReference type="RefSeq" id="XP_041187505.1">
    <property type="nucleotide sequence ID" value="XM_041336971.1"/>
</dbReference>
<dbReference type="Proteomes" id="UP000807769">
    <property type="component" value="Unassembled WGS sequence"/>
</dbReference>
<evidence type="ECO:0000259" key="1">
    <source>
        <dbReference type="Pfam" id="PF17667"/>
    </source>
</evidence>
<comment type="caution">
    <text evidence="2">The sequence shown here is derived from an EMBL/GenBank/DDBJ whole genome shotgun (WGS) entry which is preliminary data.</text>
</comment>
<accession>A0A9P7DXU6</accession>
<gene>
    <name evidence="2" type="ORF">BJ212DRAFT_1389995</name>
</gene>
<dbReference type="OrthoDB" id="5584477at2759"/>
<dbReference type="EMBL" id="JABBWG010000049">
    <property type="protein sequence ID" value="KAG1805929.1"/>
    <property type="molecule type" value="Genomic_DNA"/>
</dbReference>
<sequence length="65" mass="7816">MALDLLSTDAQQGEVEHLYRHDLESFMWVFAWVVLRYRQGVLLLWKSRLFISRPWSSTTPVRCYL</sequence>
<dbReference type="GeneID" id="64630987"/>
<dbReference type="InterPro" id="IPR040976">
    <property type="entry name" value="Pkinase_fungal"/>
</dbReference>
<keyword evidence="3" id="KW-1185">Reference proteome</keyword>
<evidence type="ECO:0000313" key="2">
    <source>
        <dbReference type="EMBL" id="KAG1805929.1"/>
    </source>
</evidence>
<organism evidence="2 3">
    <name type="scientific">Suillus subaureus</name>
    <dbReference type="NCBI Taxonomy" id="48587"/>
    <lineage>
        <taxon>Eukaryota</taxon>
        <taxon>Fungi</taxon>
        <taxon>Dikarya</taxon>
        <taxon>Basidiomycota</taxon>
        <taxon>Agaricomycotina</taxon>
        <taxon>Agaricomycetes</taxon>
        <taxon>Agaricomycetidae</taxon>
        <taxon>Boletales</taxon>
        <taxon>Suillineae</taxon>
        <taxon>Suillaceae</taxon>
        <taxon>Suillus</taxon>
    </lineage>
</organism>
<evidence type="ECO:0000313" key="3">
    <source>
        <dbReference type="Proteomes" id="UP000807769"/>
    </source>
</evidence>
<feature type="domain" description="Fungal-type protein kinase" evidence="1">
    <location>
        <begin position="1"/>
        <end position="34"/>
    </location>
</feature>
<protein>
    <recommendedName>
        <fullName evidence="1">Fungal-type protein kinase domain-containing protein</fullName>
    </recommendedName>
</protein>
<reference evidence="2" key="1">
    <citation type="journal article" date="2020" name="New Phytol.">
        <title>Comparative genomics reveals dynamic genome evolution in host specialist ectomycorrhizal fungi.</title>
        <authorList>
            <person name="Lofgren L.A."/>
            <person name="Nguyen N.H."/>
            <person name="Vilgalys R."/>
            <person name="Ruytinx J."/>
            <person name="Liao H.L."/>
            <person name="Branco S."/>
            <person name="Kuo A."/>
            <person name="LaButti K."/>
            <person name="Lipzen A."/>
            <person name="Andreopoulos W."/>
            <person name="Pangilinan J."/>
            <person name="Riley R."/>
            <person name="Hundley H."/>
            <person name="Na H."/>
            <person name="Barry K."/>
            <person name="Grigoriev I.V."/>
            <person name="Stajich J.E."/>
            <person name="Kennedy P.G."/>
        </authorList>
    </citation>
    <scope>NUCLEOTIDE SEQUENCE</scope>
    <source>
        <strain evidence="2">MN1</strain>
    </source>
</reference>